<dbReference type="WBParaSite" id="MhA1_Contig435.frz3.gene5">
    <property type="protein sequence ID" value="MhA1_Contig435.frz3.gene5"/>
    <property type="gene ID" value="MhA1_Contig435.frz3.gene5"/>
</dbReference>
<dbReference type="AlphaFoldDB" id="A0A1I8BRW1"/>
<sequence>MKYRIFFAVCLFAAMIIKYNYALKCYRNKHGPQTEQCFGNNAMCKVVSYEGFVQGRCCTTDPKYNCGYYSKICYENSRTELSDHINSNKLELRPDDPDKPYLPPFEPPFKPPTDCAFVSTCQKDLCNKD</sequence>
<evidence type="ECO:0000313" key="3">
    <source>
        <dbReference type="Proteomes" id="UP000095281"/>
    </source>
</evidence>
<reference evidence="4" key="1">
    <citation type="submission" date="2016-11" db="UniProtKB">
        <authorList>
            <consortium name="WormBaseParasite"/>
        </authorList>
    </citation>
    <scope>IDENTIFICATION</scope>
</reference>
<evidence type="ECO:0000313" key="4">
    <source>
        <dbReference type="WBParaSite" id="MhA1_Contig435.frz3.gene5"/>
    </source>
</evidence>
<proteinExistence type="predicted"/>
<feature type="signal peptide" evidence="2">
    <location>
        <begin position="1"/>
        <end position="22"/>
    </location>
</feature>
<feature type="region of interest" description="Disordered" evidence="1">
    <location>
        <begin position="86"/>
        <end position="108"/>
    </location>
</feature>
<feature type="chain" id="PRO_5009316114" evidence="2">
    <location>
        <begin position="23"/>
        <end position="129"/>
    </location>
</feature>
<keyword evidence="3" id="KW-1185">Reference proteome</keyword>
<accession>A0A1I8BRW1</accession>
<organism evidence="3 4">
    <name type="scientific">Meloidogyne hapla</name>
    <name type="common">Root-knot nematode worm</name>
    <dbReference type="NCBI Taxonomy" id="6305"/>
    <lineage>
        <taxon>Eukaryota</taxon>
        <taxon>Metazoa</taxon>
        <taxon>Ecdysozoa</taxon>
        <taxon>Nematoda</taxon>
        <taxon>Chromadorea</taxon>
        <taxon>Rhabditida</taxon>
        <taxon>Tylenchina</taxon>
        <taxon>Tylenchomorpha</taxon>
        <taxon>Tylenchoidea</taxon>
        <taxon>Meloidogynidae</taxon>
        <taxon>Meloidogyninae</taxon>
        <taxon>Meloidogyne</taxon>
    </lineage>
</organism>
<keyword evidence="2" id="KW-0732">Signal</keyword>
<evidence type="ECO:0000256" key="1">
    <source>
        <dbReference type="SAM" id="MobiDB-lite"/>
    </source>
</evidence>
<name>A0A1I8BRW1_MELHA</name>
<dbReference type="Proteomes" id="UP000095281">
    <property type="component" value="Unplaced"/>
</dbReference>
<feature type="compositionally biased region" description="Basic and acidic residues" evidence="1">
    <location>
        <begin position="90"/>
        <end position="99"/>
    </location>
</feature>
<protein>
    <submittedName>
        <fullName evidence="4">Chitin-binding type-1 domain-containing protein</fullName>
    </submittedName>
</protein>
<evidence type="ECO:0000256" key="2">
    <source>
        <dbReference type="SAM" id="SignalP"/>
    </source>
</evidence>